<dbReference type="PANTHER" id="PTHR13501">
    <property type="entry name" value="CHLOROPLAST 50S RIBOSOMAL PROTEIN L22-RELATED"/>
    <property type="match status" value="1"/>
</dbReference>
<dbReference type="InterPro" id="IPR047867">
    <property type="entry name" value="Ribosomal_uL22_bac/org-type"/>
</dbReference>
<dbReference type="AlphaFoldDB" id="A0A7S2S7T4"/>
<dbReference type="SUPFAM" id="SSF54843">
    <property type="entry name" value="Ribosomal protein L22"/>
    <property type="match status" value="1"/>
</dbReference>
<sequence>MNSLWVSFARHARLSSASSQAAAAAGCFGKSGLINRWAGAGRGITTQFPTPPLKERKELLKNDFEYDASGYTKWKYKKPTTLKEVTVVQKNIQTSTKKLNHVMRGIRLLPVPEAMVQLRYAREKISENIMLCIREAAEIAKEDYGLEPDQLNVAILMPGRGTYLKRLDIKGRNRRGMITVPYSRITCVLREIDPDSDLARGKRDRKAKNANRKVRVRHRSLLADVHMVEQMKTMKKPFPSATSDVNNN</sequence>
<dbReference type="GO" id="GO:0003735">
    <property type="term" value="F:structural constituent of ribosome"/>
    <property type="evidence" value="ECO:0007669"/>
    <property type="project" value="InterPro"/>
</dbReference>
<evidence type="ECO:0000313" key="5">
    <source>
        <dbReference type="EMBL" id="CAD9690788.1"/>
    </source>
</evidence>
<accession>A0A7S2S7T4</accession>
<dbReference type="GO" id="GO:0006412">
    <property type="term" value="P:translation"/>
    <property type="evidence" value="ECO:0007669"/>
    <property type="project" value="InterPro"/>
</dbReference>
<protein>
    <recommendedName>
        <fullName evidence="6">50S ribosomal protein L22, chloroplastic</fullName>
    </recommendedName>
</protein>
<name>A0A7S2S7T4_9STRA</name>
<dbReference type="Pfam" id="PF00237">
    <property type="entry name" value="Ribosomal_L22"/>
    <property type="match status" value="1"/>
</dbReference>
<dbReference type="InterPro" id="IPR036394">
    <property type="entry name" value="Ribosomal_uL22_sf"/>
</dbReference>
<dbReference type="GO" id="GO:0015934">
    <property type="term" value="C:large ribosomal subunit"/>
    <property type="evidence" value="ECO:0007669"/>
    <property type="project" value="InterPro"/>
</dbReference>
<proteinExistence type="inferred from homology"/>
<reference evidence="5" key="1">
    <citation type="submission" date="2021-01" db="EMBL/GenBank/DDBJ databases">
        <authorList>
            <person name="Corre E."/>
            <person name="Pelletier E."/>
            <person name="Niang G."/>
            <person name="Scheremetjew M."/>
            <person name="Finn R."/>
            <person name="Kale V."/>
            <person name="Holt S."/>
            <person name="Cochrane G."/>
            <person name="Meng A."/>
            <person name="Brown T."/>
            <person name="Cohen L."/>
        </authorList>
    </citation>
    <scope>NUCLEOTIDE SEQUENCE</scope>
    <source>
        <strain evidence="5">NY070348D</strain>
    </source>
</reference>
<dbReference type="InterPro" id="IPR001063">
    <property type="entry name" value="Ribosomal_uL22"/>
</dbReference>
<organism evidence="5">
    <name type="scientific">Mucochytrium quahogii</name>
    <dbReference type="NCBI Taxonomy" id="96639"/>
    <lineage>
        <taxon>Eukaryota</taxon>
        <taxon>Sar</taxon>
        <taxon>Stramenopiles</taxon>
        <taxon>Bigyra</taxon>
        <taxon>Labyrinthulomycetes</taxon>
        <taxon>Thraustochytrida</taxon>
        <taxon>Thraustochytriidae</taxon>
        <taxon>Mucochytrium</taxon>
    </lineage>
</organism>
<evidence type="ECO:0008006" key="6">
    <source>
        <dbReference type="Google" id="ProtNLM"/>
    </source>
</evidence>
<evidence type="ECO:0000256" key="3">
    <source>
        <dbReference type="ARBA" id="ARBA00023274"/>
    </source>
</evidence>
<dbReference type="PANTHER" id="PTHR13501:SF8">
    <property type="entry name" value="LARGE RIBOSOMAL SUBUNIT PROTEIN UL22M"/>
    <property type="match status" value="1"/>
</dbReference>
<evidence type="ECO:0000256" key="1">
    <source>
        <dbReference type="ARBA" id="ARBA00009451"/>
    </source>
</evidence>
<evidence type="ECO:0000256" key="2">
    <source>
        <dbReference type="ARBA" id="ARBA00022980"/>
    </source>
</evidence>
<dbReference type="EMBL" id="HBHK01017101">
    <property type="protein sequence ID" value="CAD9690788.1"/>
    <property type="molecule type" value="Transcribed_RNA"/>
</dbReference>
<keyword evidence="3 4" id="KW-0687">Ribonucleoprotein</keyword>
<dbReference type="Gene3D" id="3.90.470.10">
    <property type="entry name" value="Ribosomal protein L22/L17"/>
    <property type="match status" value="1"/>
</dbReference>
<keyword evidence="2 4" id="KW-0689">Ribosomal protein</keyword>
<gene>
    <name evidence="5" type="ORF">QSP1433_LOCUS10751</name>
</gene>
<comment type="similarity">
    <text evidence="1 4">Belongs to the universal ribosomal protein uL22 family.</text>
</comment>
<evidence type="ECO:0000256" key="4">
    <source>
        <dbReference type="RuleBase" id="RU004005"/>
    </source>
</evidence>